<gene>
    <name evidence="2" type="ORF">CIRG_03670</name>
</gene>
<dbReference type="AlphaFoldDB" id="A0A0J6YAZ3"/>
<sequence length="188" mass="21072">MRTDVSRKWGNNEKKEDYNQGSAMQANELSGRTAFKFERLLGSFALSLELFFPGYVCVWRAKESEGPPVCNRSLSSQRCTGDRKYSVMNPRFSISPSRESGRKVAGLRERREVRFRPPVQGASHDASYPYGVFHPPLWGANQRTDRCLGSAKRLGLVGEIDTSGNLNGTALDPRPLFSSCDPETSMRM</sequence>
<feature type="compositionally biased region" description="Basic and acidic residues" evidence="1">
    <location>
        <begin position="1"/>
        <end position="18"/>
    </location>
</feature>
<organism evidence="2 3">
    <name type="scientific">Coccidioides immitis RMSCC 2394</name>
    <dbReference type="NCBI Taxonomy" id="404692"/>
    <lineage>
        <taxon>Eukaryota</taxon>
        <taxon>Fungi</taxon>
        <taxon>Dikarya</taxon>
        <taxon>Ascomycota</taxon>
        <taxon>Pezizomycotina</taxon>
        <taxon>Eurotiomycetes</taxon>
        <taxon>Eurotiomycetidae</taxon>
        <taxon>Onygenales</taxon>
        <taxon>Onygenaceae</taxon>
        <taxon>Coccidioides</taxon>
    </lineage>
</organism>
<feature type="region of interest" description="Disordered" evidence="1">
    <location>
        <begin position="165"/>
        <end position="188"/>
    </location>
</feature>
<name>A0A0J6YAZ3_COCIT</name>
<evidence type="ECO:0000313" key="3">
    <source>
        <dbReference type="Proteomes" id="UP000054565"/>
    </source>
</evidence>
<accession>A0A0J6YAZ3</accession>
<dbReference type="EMBL" id="DS028094">
    <property type="protein sequence ID" value="KMP03978.1"/>
    <property type="molecule type" value="Genomic_DNA"/>
</dbReference>
<evidence type="ECO:0000256" key="1">
    <source>
        <dbReference type="SAM" id="MobiDB-lite"/>
    </source>
</evidence>
<evidence type="ECO:0000313" key="2">
    <source>
        <dbReference type="EMBL" id="KMP03978.1"/>
    </source>
</evidence>
<dbReference type="Proteomes" id="UP000054565">
    <property type="component" value="Unassembled WGS sequence"/>
</dbReference>
<proteinExistence type="predicted"/>
<protein>
    <submittedName>
        <fullName evidence="2">Uncharacterized protein</fullName>
    </submittedName>
</protein>
<feature type="region of interest" description="Disordered" evidence="1">
    <location>
        <begin position="1"/>
        <end position="24"/>
    </location>
</feature>
<reference evidence="3" key="1">
    <citation type="journal article" date="2010" name="Genome Res.">
        <title>Population genomic sequencing of Coccidioides fungi reveals recent hybridization and transposon control.</title>
        <authorList>
            <person name="Neafsey D.E."/>
            <person name="Barker B.M."/>
            <person name="Sharpton T.J."/>
            <person name="Stajich J.E."/>
            <person name="Park D.J."/>
            <person name="Whiston E."/>
            <person name="Hung C.-Y."/>
            <person name="McMahan C."/>
            <person name="White J."/>
            <person name="Sykes S."/>
            <person name="Heiman D."/>
            <person name="Young S."/>
            <person name="Zeng Q."/>
            <person name="Abouelleil A."/>
            <person name="Aftuck L."/>
            <person name="Bessette D."/>
            <person name="Brown A."/>
            <person name="FitzGerald M."/>
            <person name="Lui A."/>
            <person name="Macdonald J.P."/>
            <person name="Priest M."/>
            <person name="Orbach M.J."/>
            <person name="Galgiani J.N."/>
            <person name="Kirkland T.N."/>
            <person name="Cole G.T."/>
            <person name="Birren B.W."/>
            <person name="Henn M.R."/>
            <person name="Taylor J.W."/>
            <person name="Rounsley S.D."/>
        </authorList>
    </citation>
    <scope>NUCLEOTIDE SEQUENCE [LARGE SCALE GENOMIC DNA]</scope>
    <source>
        <strain evidence="3">RMSCC 2394</strain>
    </source>
</reference>